<dbReference type="SUPFAM" id="SSF51306">
    <property type="entry name" value="LexA/Signal peptidase"/>
    <property type="match status" value="1"/>
</dbReference>
<name>A0A847VDC2_9BACT</name>
<dbReference type="InterPro" id="IPR036286">
    <property type="entry name" value="LexA/Signal_pep-like_sf"/>
</dbReference>
<comment type="caution">
    <text evidence="8">The sequence shown here is derived from an EMBL/GenBank/DDBJ whole genome shotgun (WGS) entry which is preliminary data.</text>
</comment>
<comment type="similarity">
    <text evidence="2 6">Belongs to the peptidase S26 family.</text>
</comment>
<dbReference type="Pfam" id="PF10502">
    <property type="entry name" value="Peptidase_S26"/>
    <property type="match status" value="1"/>
</dbReference>
<dbReference type="PRINTS" id="PR00727">
    <property type="entry name" value="LEADERPTASE"/>
</dbReference>
<dbReference type="InterPro" id="IPR019758">
    <property type="entry name" value="Pept_S26A_signal_pept_1_CS"/>
</dbReference>
<gene>
    <name evidence="8" type="primary">lepB</name>
    <name evidence="8" type="ORF">GX888_01895</name>
</gene>
<feature type="domain" description="Peptidase S26" evidence="7">
    <location>
        <begin position="29"/>
        <end position="186"/>
    </location>
</feature>
<sequence length="208" mass="23954">MYELETKEQLDSRVKITEIFGSIGKFIYSLIETILVALVLAIVLYLFIMTPHEVVGNSMHPTYKNGEFLMANKISYRLSEPKRGDVIIFQYSDTQDFIKRIIGIEGDELMIKDGKIYINGTQLDETDYLDTNIITNGGTYIHEGQTVIIPEGEFFVCGDNRPNSSDSREFGPVEKNKIKGKAWVVYFPFPYFRVVHHQQYNIDEKCET</sequence>
<dbReference type="GO" id="GO:0016020">
    <property type="term" value="C:membrane"/>
    <property type="evidence" value="ECO:0007669"/>
    <property type="project" value="UniProtKB-SubCell"/>
</dbReference>
<evidence type="ECO:0000313" key="8">
    <source>
        <dbReference type="EMBL" id="NLZ24480.1"/>
    </source>
</evidence>
<proteinExistence type="inferred from homology"/>
<dbReference type="CDD" id="cd06530">
    <property type="entry name" value="S26_SPase_I"/>
    <property type="match status" value="1"/>
</dbReference>
<evidence type="ECO:0000313" key="9">
    <source>
        <dbReference type="Proteomes" id="UP000564033"/>
    </source>
</evidence>
<dbReference type="EC" id="3.4.21.89" evidence="3 6"/>
<feature type="active site" evidence="5">
    <location>
        <position position="99"/>
    </location>
</feature>
<dbReference type="Proteomes" id="UP000564033">
    <property type="component" value="Unassembled WGS sequence"/>
</dbReference>
<evidence type="ECO:0000256" key="5">
    <source>
        <dbReference type="PIRSR" id="PIRSR600223-1"/>
    </source>
</evidence>
<accession>A0A847VDC2</accession>
<dbReference type="Gene3D" id="2.10.109.10">
    <property type="entry name" value="Umud Fragment, subunit A"/>
    <property type="match status" value="1"/>
</dbReference>
<dbReference type="GO" id="GO:0004252">
    <property type="term" value="F:serine-type endopeptidase activity"/>
    <property type="evidence" value="ECO:0007669"/>
    <property type="project" value="InterPro"/>
</dbReference>
<dbReference type="InterPro" id="IPR000223">
    <property type="entry name" value="Pept_S26A_signal_pept_1"/>
</dbReference>
<evidence type="ECO:0000259" key="7">
    <source>
        <dbReference type="Pfam" id="PF10502"/>
    </source>
</evidence>
<dbReference type="EMBL" id="JAAZIL010000047">
    <property type="protein sequence ID" value="NLZ24480.1"/>
    <property type="molecule type" value="Genomic_DNA"/>
</dbReference>
<feature type="transmembrane region" description="Helical" evidence="6">
    <location>
        <begin position="26"/>
        <end position="48"/>
    </location>
</feature>
<keyword evidence="6" id="KW-0812">Transmembrane</keyword>
<dbReference type="AlphaFoldDB" id="A0A847VDC2"/>
<dbReference type="PANTHER" id="PTHR43390">
    <property type="entry name" value="SIGNAL PEPTIDASE I"/>
    <property type="match status" value="1"/>
</dbReference>
<dbReference type="PANTHER" id="PTHR43390:SF1">
    <property type="entry name" value="CHLOROPLAST PROCESSING PEPTIDASE"/>
    <property type="match status" value="1"/>
</dbReference>
<comment type="catalytic activity">
    <reaction evidence="1 6">
        <text>Cleavage of hydrophobic, N-terminal signal or leader sequences from secreted and periplasmic proteins.</text>
        <dbReference type="EC" id="3.4.21.89"/>
    </reaction>
</comment>
<dbReference type="GO" id="GO:0006465">
    <property type="term" value="P:signal peptide processing"/>
    <property type="evidence" value="ECO:0007669"/>
    <property type="project" value="InterPro"/>
</dbReference>
<evidence type="ECO:0000256" key="3">
    <source>
        <dbReference type="ARBA" id="ARBA00013208"/>
    </source>
</evidence>
<dbReference type="GO" id="GO:0009003">
    <property type="term" value="F:signal peptidase activity"/>
    <property type="evidence" value="ECO:0007669"/>
    <property type="project" value="UniProtKB-EC"/>
</dbReference>
<protein>
    <recommendedName>
        <fullName evidence="3 6">Signal peptidase I</fullName>
        <ecNumber evidence="3 6">3.4.21.89</ecNumber>
    </recommendedName>
</protein>
<evidence type="ECO:0000256" key="6">
    <source>
        <dbReference type="RuleBase" id="RU362042"/>
    </source>
</evidence>
<keyword evidence="6" id="KW-1133">Transmembrane helix</keyword>
<dbReference type="NCBIfam" id="TIGR02227">
    <property type="entry name" value="sigpep_I_bact"/>
    <property type="match status" value="1"/>
</dbReference>
<keyword evidence="6" id="KW-0645">Protease</keyword>
<evidence type="ECO:0000256" key="1">
    <source>
        <dbReference type="ARBA" id="ARBA00000677"/>
    </source>
</evidence>
<evidence type="ECO:0000256" key="4">
    <source>
        <dbReference type="ARBA" id="ARBA00022801"/>
    </source>
</evidence>
<evidence type="ECO:0000256" key="2">
    <source>
        <dbReference type="ARBA" id="ARBA00009370"/>
    </source>
</evidence>
<feature type="active site" evidence="5">
    <location>
        <position position="58"/>
    </location>
</feature>
<reference evidence="8 9" key="1">
    <citation type="journal article" date="2020" name="Biotechnol. Biofuels">
        <title>New insights from the biogas microbiome by comprehensive genome-resolved metagenomics of nearly 1600 species originating from multiple anaerobic digesters.</title>
        <authorList>
            <person name="Campanaro S."/>
            <person name="Treu L."/>
            <person name="Rodriguez-R L.M."/>
            <person name="Kovalovszki A."/>
            <person name="Ziels R.M."/>
            <person name="Maus I."/>
            <person name="Zhu X."/>
            <person name="Kougias P.G."/>
            <person name="Basile A."/>
            <person name="Luo G."/>
            <person name="Schluter A."/>
            <person name="Konstantinidis K.T."/>
            <person name="Angelidaki I."/>
        </authorList>
    </citation>
    <scope>NUCLEOTIDE SEQUENCE [LARGE SCALE GENOMIC DNA]</scope>
    <source>
        <strain evidence="8">AS19jrsBPTG_9</strain>
    </source>
</reference>
<dbReference type="InterPro" id="IPR019533">
    <property type="entry name" value="Peptidase_S26"/>
</dbReference>
<organism evidence="8 9">
    <name type="scientific">Candidatus Dojkabacteria bacterium</name>
    <dbReference type="NCBI Taxonomy" id="2099670"/>
    <lineage>
        <taxon>Bacteria</taxon>
        <taxon>Candidatus Dojkabacteria</taxon>
    </lineage>
</organism>
<keyword evidence="4 6" id="KW-0378">Hydrolase</keyword>
<keyword evidence="6" id="KW-0472">Membrane</keyword>
<comment type="subcellular location">
    <subcellularLocation>
        <location evidence="6">Membrane</location>
        <topology evidence="6">Single-pass type II membrane protein</topology>
    </subcellularLocation>
</comment>
<dbReference type="PROSITE" id="PS00761">
    <property type="entry name" value="SPASE_I_3"/>
    <property type="match status" value="1"/>
</dbReference>